<dbReference type="GO" id="GO:0043565">
    <property type="term" value="F:sequence-specific DNA binding"/>
    <property type="evidence" value="ECO:0007669"/>
    <property type="project" value="InterPro"/>
</dbReference>
<dbReference type="Pfam" id="PF00512">
    <property type="entry name" value="HisKA"/>
    <property type="match status" value="1"/>
</dbReference>
<dbReference type="InterPro" id="IPR004358">
    <property type="entry name" value="Sig_transdc_His_kin-like_C"/>
</dbReference>
<dbReference type="SUPFAM" id="SSF55874">
    <property type="entry name" value="ATPase domain of HSP90 chaperone/DNA topoisomerase II/histidine kinase"/>
    <property type="match status" value="1"/>
</dbReference>
<evidence type="ECO:0000256" key="5">
    <source>
        <dbReference type="ARBA" id="ARBA00023125"/>
    </source>
</evidence>
<dbReference type="Pfam" id="PF02518">
    <property type="entry name" value="HATPase_c"/>
    <property type="match status" value="1"/>
</dbReference>
<dbReference type="SMART" id="SM00448">
    <property type="entry name" value="REC"/>
    <property type="match status" value="2"/>
</dbReference>
<dbReference type="PANTHER" id="PTHR43547:SF2">
    <property type="entry name" value="HYBRID SIGNAL TRANSDUCTION HISTIDINE KINASE C"/>
    <property type="match status" value="1"/>
</dbReference>
<dbReference type="Gene3D" id="3.40.50.2300">
    <property type="match status" value="2"/>
</dbReference>
<dbReference type="InterPro" id="IPR001789">
    <property type="entry name" value="Sig_transdc_resp-reg_receiver"/>
</dbReference>
<evidence type="ECO:0000256" key="4">
    <source>
        <dbReference type="ARBA" id="ARBA00023015"/>
    </source>
</evidence>
<dbReference type="SMART" id="SM00387">
    <property type="entry name" value="HATPase_c"/>
    <property type="match status" value="1"/>
</dbReference>
<dbReference type="AlphaFoldDB" id="A0A286GK48"/>
<dbReference type="RefSeq" id="WP_097129250.1">
    <property type="nucleotide sequence ID" value="NZ_OCNH01000004.1"/>
</dbReference>
<dbReference type="PROSITE" id="PS50110">
    <property type="entry name" value="RESPONSE_REGULATORY"/>
    <property type="match status" value="2"/>
</dbReference>
<keyword evidence="3 7" id="KW-0597">Phosphoprotein</keyword>
<evidence type="ECO:0000259" key="10">
    <source>
        <dbReference type="PROSITE" id="PS50110"/>
    </source>
</evidence>
<evidence type="ECO:0000256" key="7">
    <source>
        <dbReference type="PROSITE-ProRule" id="PRU00169"/>
    </source>
</evidence>
<keyword evidence="11" id="KW-0808">Transferase</keyword>
<evidence type="ECO:0000313" key="12">
    <source>
        <dbReference type="Proteomes" id="UP000219452"/>
    </source>
</evidence>
<accession>A0A286GK48</accession>
<feature type="modified residue" description="4-aspartylphosphate" evidence="7">
    <location>
        <position position="480"/>
    </location>
</feature>
<dbReference type="FunFam" id="1.10.287.130:FF:000045">
    <property type="entry name" value="Two-component system sensor histidine kinase/response regulator"/>
    <property type="match status" value="1"/>
</dbReference>
<reference evidence="12" key="1">
    <citation type="submission" date="2017-09" db="EMBL/GenBank/DDBJ databases">
        <authorList>
            <person name="Varghese N."/>
            <person name="Submissions S."/>
        </authorList>
    </citation>
    <scope>NUCLEOTIDE SEQUENCE [LARGE SCALE GENOMIC DNA]</scope>
    <source>
        <strain evidence="12">DSM 29961</strain>
    </source>
</reference>
<comment type="catalytic activity">
    <reaction evidence="1">
        <text>ATP + protein L-histidine = ADP + protein N-phospho-L-histidine.</text>
        <dbReference type="EC" id="2.7.13.3"/>
    </reaction>
</comment>
<evidence type="ECO:0000256" key="1">
    <source>
        <dbReference type="ARBA" id="ARBA00000085"/>
    </source>
</evidence>
<dbReference type="PANTHER" id="PTHR43547">
    <property type="entry name" value="TWO-COMPONENT HISTIDINE KINASE"/>
    <property type="match status" value="1"/>
</dbReference>
<dbReference type="Gene3D" id="1.10.287.130">
    <property type="match status" value="1"/>
</dbReference>
<dbReference type="GO" id="GO:0003700">
    <property type="term" value="F:DNA-binding transcription factor activity"/>
    <property type="evidence" value="ECO:0007669"/>
    <property type="project" value="InterPro"/>
</dbReference>
<dbReference type="InterPro" id="IPR018062">
    <property type="entry name" value="HTH_AraC-typ_CS"/>
</dbReference>
<evidence type="ECO:0000259" key="8">
    <source>
        <dbReference type="PROSITE" id="PS01124"/>
    </source>
</evidence>
<dbReference type="InterPro" id="IPR003594">
    <property type="entry name" value="HATPase_dom"/>
</dbReference>
<dbReference type="SUPFAM" id="SSF52172">
    <property type="entry name" value="CheY-like"/>
    <property type="match status" value="2"/>
</dbReference>
<protein>
    <recommendedName>
        <fullName evidence="2">histidine kinase</fullName>
        <ecNumber evidence="2">2.7.13.3</ecNumber>
    </recommendedName>
</protein>
<gene>
    <name evidence="11" type="ORF">SAMN06269250_4907</name>
</gene>
<dbReference type="InterPro" id="IPR036890">
    <property type="entry name" value="HATPase_C_sf"/>
</dbReference>
<dbReference type="PROSITE" id="PS01124">
    <property type="entry name" value="HTH_ARAC_FAMILY_2"/>
    <property type="match status" value="1"/>
</dbReference>
<evidence type="ECO:0000256" key="2">
    <source>
        <dbReference type="ARBA" id="ARBA00012438"/>
    </source>
</evidence>
<organism evidence="11 12">
    <name type="scientific">Spirosoma fluviale</name>
    <dbReference type="NCBI Taxonomy" id="1597977"/>
    <lineage>
        <taxon>Bacteria</taxon>
        <taxon>Pseudomonadati</taxon>
        <taxon>Bacteroidota</taxon>
        <taxon>Cytophagia</taxon>
        <taxon>Cytophagales</taxon>
        <taxon>Cytophagaceae</taxon>
        <taxon>Spirosoma</taxon>
    </lineage>
</organism>
<dbReference type="Pfam" id="PF12833">
    <property type="entry name" value="HTH_18"/>
    <property type="match status" value="1"/>
</dbReference>
<dbReference type="EMBL" id="OCNH01000004">
    <property type="protein sequence ID" value="SOD95566.1"/>
    <property type="molecule type" value="Genomic_DNA"/>
</dbReference>
<dbReference type="SMART" id="SM00388">
    <property type="entry name" value="HisKA"/>
    <property type="match status" value="1"/>
</dbReference>
<evidence type="ECO:0000256" key="6">
    <source>
        <dbReference type="ARBA" id="ARBA00023163"/>
    </source>
</evidence>
<dbReference type="PROSITE" id="PS50109">
    <property type="entry name" value="HIS_KIN"/>
    <property type="match status" value="1"/>
</dbReference>
<dbReference type="InterPro" id="IPR009057">
    <property type="entry name" value="Homeodomain-like_sf"/>
</dbReference>
<dbReference type="InterPro" id="IPR018060">
    <property type="entry name" value="HTH_AraC"/>
</dbReference>
<dbReference type="InterPro" id="IPR003661">
    <property type="entry name" value="HisK_dim/P_dom"/>
</dbReference>
<keyword evidence="5" id="KW-0238">DNA-binding</keyword>
<feature type="domain" description="Response regulatory" evidence="10">
    <location>
        <begin position="3"/>
        <end position="122"/>
    </location>
</feature>
<keyword evidence="12" id="KW-1185">Reference proteome</keyword>
<dbReference type="CDD" id="cd00082">
    <property type="entry name" value="HisKA"/>
    <property type="match status" value="1"/>
</dbReference>
<evidence type="ECO:0000259" key="9">
    <source>
        <dbReference type="PROSITE" id="PS50109"/>
    </source>
</evidence>
<dbReference type="SMART" id="SM00342">
    <property type="entry name" value="HTH_ARAC"/>
    <property type="match status" value="1"/>
</dbReference>
<dbReference type="EC" id="2.7.13.3" evidence="2"/>
<name>A0A286GK48_9BACT</name>
<feature type="domain" description="Histidine kinase" evidence="9">
    <location>
        <begin position="147"/>
        <end position="382"/>
    </location>
</feature>
<dbReference type="CDD" id="cd17536">
    <property type="entry name" value="REC_YesN-like"/>
    <property type="match status" value="1"/>
</dbReference>
<dbReference type="GO" id="GO:0000155">
    <property type="term" value="F:phosphorelay sensor kinase activity"/>
    <property type="evidence" value="ECO:0007669"/>
    <property type="project" value="InterPro"/>
</dbReference>
<evidence type="ECO:0000256" key="3">
    <source>
        <dbReference type="ARBA" id="ARBA00022553"/>
    </source>
</evidence>
<keyword evidence="4" id="KW-0805">Transcription regulation</keyword>
<dbReference type="Gene3D" id="3.30.565.10">
    <property type="entry name" value="Histidine kinase-like ATPase, C-terminal domain"/>
    <property type="match status" value="1"/>
</dbReference>
<dbReference type="Proteomes" id="UP000219452">
    <property type="component" value="Unassembled WGS sequence"/>
</dbReference>
<sequence length="677" mass="76707">MTTILVVDDEVDVEPLMQNWFRRKIQQETYRFHFAYTGREALNLLQNEPDIDLVLLDINMPEMDGLTVLNELSALDRLLGVVMVSAYSDMNNIRIAMNRGAFDFVVKPIDFSDLEVTIEKTAQYVRQLRESQQLKVISDLKTRFYDNITHEFRTPLTLILSPVEKLLQKHREPEELVVGLNMVERNAQQLLRLVNQLLDLAKLESGHLALSPRTGDLSDFVGQIVQLFKPMAEERGLTLTYESELTGFYSFDTEKVEQLVYNLIANALKFTPAGRVEVELKKGRSIQIIVADTGVGIASEKLPYIFNRFYQIIPTQPLAEQYLPDTSDKVPAFLNSGTGIGLALVKELTELMNGTVAVDSTVSKSPGQPSGTVFTVELPLATVESTAVRVVDSPLLQPLDWSAQSVSLPTTPEPATEPVDTTLLGVNGEKPLVLIVEDNSQLRMLLERQLSPLYRVMMATDGDMGWQIAQAELPDLVLTDVSMPKMDGYELTRRLKTSLITDHIAVVMLTAKTAQPSRIQGLQQGADDYINKPFHIDELHLRLKNLFIRQQKLRAYYQNVFSQPEVSFQPATATDKFLQTLYVVIEAHLDDSRFGVEELAHEVGMSRRTLYRKLLVVTNLTINDFMRQYRLRRAAQFLREGRNVSETAYLVGYESPAHFTTVFKEFYNKTPSEYTDL</sequence>
<dbReference type="Pfam" id="PF00072">
    <property type="entry name" value="Response_reg"/>
    <property type="match status" value="2"/>
</dbReference>
<evidence type="ECO:0000313" key="11">
    <source>
        <dbReference type="EMBL" id="SOD95566.1"/>
    </source>
</evidence>
<feature type="domain" description="HTH araC/xylS-type" evidence="8">
    <location>
        <begin position="579"/>
        <end position="677"/>
    </location>
</feature>
<dbReference type="Gene3D" id="1.10.10.60">
    <property type="entry name" value="Homeodomain-like"/>
    <property type="match status" value="1"/>
</dbReference>
<dbReference type="InterPro" id="IPR005467">
    <property type="entry name" value="His_kinase_dom"/>
</dbReference>
<keyword evidence="6" id="KW-0804">Transcription</keyword>
<proteinExistence type="predicted"/>
<feature type="domain" description="Response regulatory" evidence="10">
    <location>
        <begin position="432"/>
        <end position="547"/>
    </location>
</feature>
<dbReference type="SUPFAM" id="SSF47384">
    <property type="entry name" value="Homodimeric domain of signal transducing histidine kinase"/>
    <property type="match status" value="1"/>
</dbReference>
<dbReference type="InterPro" id="IPR011006">
    <property type="entry name" value="CheY-like_superfamily"/>
</dbReference>
<dbReference type="OrthoDB" id="9797097at2"/>
<keyword evidence="11" id="KW-0418">Kinase</keyword>
<dbReference type="PRINTS" id="PR00344">
    <property type="entry name" value="BCTRLSENSOR"/>
</dbReference>
<dbReference type="SUPFAM" id="SSF46689">
    <property type="entry name" value="Homeodomain-like"/>
    <property type="match status" value="1"/>
</dbReference>
<dbReference type="InterPro" id="IPR036097">
    <property type="entry name" value="HisK_dim/P_sf"/>
</dbReference>
<feature type="modified residue" description="4-aspartylphosphate" evidence="7">
    <location>
        <position position="57"/>
    </location>
</feature>
<dbReference type="PROSITE" id="PS00041">
    <property type="entry name" value="HTH_ARAC_FAMILY_1"/>
    <property type="match status" value="1"/>
</dbReference>